<evidence type="ECO:0000313" key="2">
    <source>
        <dbReference type="Proteomes" id="UP000092967"/>
    </source>
</evidence>
<sequence>MQTQYKAKPITLLVMFTMVLCIVFASSLKVATDLGKTAKKVTSQQLLEEEPNEKEIKVGKEVFTKYHFSQDFAEVNFINPSLKSVFKSLIKFSNPYLKVHTPPPDFFIFLS</sequence>
<dbReference type="RefSeq" id="WP_068823992.1">
    <property type="nucleotide sequence ID" value="NZ_CP014224.1"/>
</dbReference>
<dbReference type="EMBL" id="CP014224">
    <property type="protein sequence ID" value="ANW94887.1"/>
    <property type="molecule type" value="Genomic_DNA"/>
</dbReference>
<dbReference type="Proteomes" id="UP000092967">
    <property type="component" value="Chromosome"/>
</dbReference>
<name>A0A1B1Y2B4_9FLAO</name>
<dbReference type="STRING" id="1790137.AXE80_00630"/>
<gene>
    <name evidence="1" type="ORF">AXE80_00630</name>
</gene>
<accession>A0A1B1Y2B4</accession>
<evidence type="ECO:0000313" key="1">
    <source>
        <dbReference type="EMBL" id="ANW94887.1"/>
    </source>
</evidence>
<organism evidence="1 2">
    <name type="scientific">Wenyingzhuangia fucanilytica</name>
    <dbReference type="NCBI Taxonomy" id="1790137"/>
    <lineage>
        <taxon>Bacteria</taxon>
        <taxon>Pseudomonadati</taxon>
        <taxon>Bacteroidota</taxon>
        <taxon>Flavobacteriia</taxon>
        <taxon>Flavobacteriales</taxon>
        <taxon>Flavobacteriaceae</taxon>
        <taxon>Wenyingzhuangia</taxon>
    </lineage>
</organism>
<protein>
    <submittedName>
        <fullName evidence="1">Uncharacterized protein</fullName>
    </submittedName>
</protein>
<proteinExistence type="predicted"/>
<keyword evidence="2" id="KW-1185">Reference proteome</keyword>
<reference evidence="1 2" key="1">
    <citation type="submission" date="2016-02" db="EMBL/GenBank/DDBJ databases">
        <authorList>
            <person name="Wen L."/>
            <person name="He K."/>
            <person name="Yang H."/>
        </authorList>
    </citation>
    <scope>NUCLEOTIDE SEQUENCE [LARGE SCALE GENOMIC DNA]</scope>
    <source>
        <strain evidence="1 2">CZ1127</strain>
    </source>
</reference>
<dbReference type="OrthoDB" id="9913670at2"/>
<dbReference type="AlphaFoldDB" id="A0A1B1Y2B4"/>
<dbReference type="KEGG" id="wfu:AXE80_00630"/>